<dbReference type="KEGG" id="ftj:FTUN_5245"/>
<dbReference type="AlphaFoldDB" id="A0A6M5YUB9"/>
<gene>
    <name evidence="1" type="ORF">FTUN_5245</name>
</gene>
<dbReference type="Proteomes" id="UP000503447">
    <property type="component" value="Chromosome"/>
</dbReference>
<organism evidence="1 2">
    <name type="scientific">Frigoriglobus tundricola</name>
    <dbReference type="NCBI Taxonomy" id="2774151"/>
    <lineage>
        <taxon>Bacteria</taxon>
        <taxon>Pseudomonadati</taxon>
        <taxon>Planctomycetota</taxon>
        <taxon>Planctomycetia</taxon>
        <taxon>Gemmatales</taxon>
        <taxon>Gemmataceae</taxon>
        <taxon>Frigoriglobus</taxon>
    </lineage>
</organism>
<proteinExistence type="predicted"/>
<reference evidence="2" key="1">
    <citation type="submission" date="2020-05" db="EMBL/GenBank/DDBJ databases">
        <title>Frigoriglobus tundricola gen. nov., sp. nov., a psychrotolerant cellulolytic planctomycete of the family Gemmataceae with two divergent copies of 16S rRNA gene.</title>
        <authorList>
            <person name="Kulichevskaya I.S."/>
            <person name="Ivanova A.A."/>
            <person name="Naumoff D.G."/>
            <person name="Beletsky A.V."/>
            <person name="Rijpstra W.I.C."/>
            <person name="Sinninghe Damste J.S."/>
            <person name="Mardanov A.V."/>
            <person name="Ravin N.V."/>
            <person name="Dedysh S.N."/>
        </authorList>
    </citation>
    <scope>NUCLEOTIDE SEQUENCE [LARGE SCALE GENOMIC DNA]</scope>
    <source>
        <strain evidence="2">PL17</strain>
    </source>
</reference>
<dbReference type="EMBL" id="CP053452">
    <property type="protein sequence ID" value="QJW97668.1"/>
    <property type="molecule type" value="Genomic_DNA"/>
</dbReference>
<evidence type="ECO:0000313" key="2">
    <source>
        <dbReference type="Proteomes" id="UP000503447"/>
    </source>
</evidence>
<protein>
    <submittedName>
        <fullName evidence="1">Uncharacterized protein</fullName>
    </submittedName>
</protein>
<name>A0A6M5YUB9_9BACT</name>
<accession>A0A6M5YUB9</accession>
<keyword evidence="2" id="KW-1185">Reference proteome</keyword>
<sequence length="38" mass="4476">MPNELLHKLRMLQDDYPGQPLVAQQVDLREINQIRSDT</sequence>
<evidence type="ECO:0000313" key="1">
    <source>
        <dbReference type="EMBL" id="QJW97668.1"/>
    </source>
</evidence>